<dbReference type="Gene3D" id="3.40.50.300">
    <property type="entry name" value="P-loop containing nucleotide triphosphate hydrolases"/>
    <property type="match status" value="1"/>
</dbReference>
<feature type="domain" description="NACHT" evidence="1">
    <location>
        <begin position="233"/>
        <end position="397"/>
    </location>
</feature>
<evidence type="ECO:0000313" key="3">
    <source>
        <dbReference type="EMBL" id="NLK32702.1"/>
    </source>
</evidence>
<dbReference type="EMBL" id="JAAYQL010000043">
    <property type="protein sequence ID" value="NLK32702.1"/>
    <property type="molecule type" value="Genomic_DNA"/>
</dbReference>
<dbReference type="SUPFAM" id="SSF141571">
    <property type="entry name" value="Pentapeptide repeat-like"/>
    <property type="match status" value="2"/>
</dbReference>
<dbReference type="PANTHER" id="PTHR14136">
    <property type="entry name" value="BTB_POZ DOMAIN-CONTAINING PROTEIN KCTD9"/>
    <property type="match status" value="1"/>
</dbReference>
<accession>A0A660HNU3</accession>
<reference evidence="3 5" key="3">
    <citation type="journal article" date="2020" name="Biotechnol. Biofuels">
        <title>New insights from the biogas microbiome by comprehensive genome-resolved metagenomics of nearly 1600 species originating from multiple anaerobic digesters.</title>
        <authorList>
            <person name="Campanaro S."/>
            <person name="Treu L."/>
            <person name="Rodriguez-R L.M."/>
            <person name="Kovalovszki A."/>
            <person name="Ziels R.M."/>
            <person name="Maus I."/>
            <person name="Zhu X."/>
            <person name="Kougias P.G."/>
            <person name="Basile A."/>
            <person name="Luo G."/>
            <person name="Schluter A."/>
            <person name="Konstantinidis K.T."/>
            <person name="Angelidaki I."/>
        </authorList>
    </citation>
    <scope>NUCLEOTIDE SEQUENCE [LARGE SCALE GENOMIC DNA]</scope>
    <source>
        <strain evidence="3">AS22ysBPME_46</strain>
    </source>
</reference>
<dbReference type="EMBL" id="CP032683">
    <property type="protein sequence ID" value="AYK13947.1"/>
    <property type="molecule type" value="Genomic_DNA"/>
</dbReference>
<sequence>MVIAIDDALALLEVTKLVKNFKDNILRKHPIDSVIDQVFKEIKDDDKYSDWVTMLDEIEESKKDLFINIDIVEKDEFNRKLNGLLETEVLDWFYDDFKKRYKKKLFEYASKDIEIFKPYMVDKVNGIEAEIRYLHEILQETLREYRNSKDCNEEKEKLLEVYIDQFDRIYGTLCNLQKDTSVEYAKNIFNHFSTFENLAYYIDLKCYEDEHHDIVLIDKYVEKWLGEKNYPILVILGDFGTGKTTYVTNLIKQFADRYVKDNDFYLPISVQLKNFTKFWNLEDLIKNYNILYGLSINDFENKFRQGKILFVFDGYDELPKGTVEKFNEVNSLVSARNKVIITSRTHYFENKEDEELSLDPESMDFTGISLKDKSKVKIVYISLFSENDIKRYLKRYFGVNWFARYETINKIYNLSDLSKRPILLNLIVQTLSDFSLTTGEITQSKLYDTYVNKWMNREKRKVNPKYVSVVMEELAFKMFTENKNVITIDEIYETVDRKFRADIMKGRVDIDDINKKIRTASFIYRDSEDNFVFMHRSFMEFFIAKKLSQEINEDIIDSNILRKKMLTPEIISFIKEMINNKSSLFLSMIEYTRGKTENETGFLGGNAVTLLKYLSYDFRESDFSLTVLSGADLSNCDLSNTCFRKTIMRNVKLSNSILRFTDFSESCLKRADIEKANIKGANFEKANLEGAKLREACLKKTNLSGVNLERANLFWSDLSWVNLHSANLIGANLERAYLIEANLEGAILEGANLEGAVLEGANISGVNLERANLFWSDLSWANLHSANLIEANLEEANLEGANLEKSNLKEAYLNKANLIGASLIGATLEAANLKKSNLKEANIKEANLEWADLERANLEKANLERTSLFKAILYWTNFSEANLSRAIFYWANLEGANFEGANLEGAKF</sequence>
<dbReference type="SUPFAM" id="SSF52540">
    <property type="entry name" value="P-loop containing nucleoside triphosphate hydrolases"/>
    <property type="match status" value="1"/>
</dbReference>
<dbReference type="KEGG" id="mfz:AOB57_000845"/>
<protein>
    <submittedName>
        <fullName evidence="2">NACHT domain-containing protein</fullName>
    </submittedName>
</protein>
<dbReference type="InterPro" id="IPR001646">
    <property type="entry name" value="5peptide_repeat"/>
</dbReference>
<reference evidence="2" key="2">
    <citation type="submission" date="2018-10" db="EMBL/GenBank/DDBJ databases">
        <authorList>
            <person name="Fischer M.A."/>
            <person name="Kern T."/>
            <person name="Deppenmeier U."/>
            <person name="Schmitz R.A."/>
            <person name="Rother M."/>
        </authorList>
    </citation>
    <scope>NUCLEOTIDE SEQUENCE</scope>
    <source>
        <strain evidence="2">E03.2</strain>
    </source>
</reference>
<dbReference type="InterPro" id="IPR027417">
    <property type="entry name" value="P-loop_NTPase"/>
</dbReference>
<proteinExistence type="predicted"/>
<name>A0A660HNU3_9EURY</name>
<evidence type="ECO:0000313" key="5">
    <source>
        <dbReference type="Proteomes" id="UP000585579"/>
    </source>
</evidence>
<reference evidence="2 4" key="1">
    <citation type="journal article" date="2016" name="Int. J. Syst. Evol. Microbiol.">
        <title>Methanosarcina flavescens sp. nov., a methanogenic archaeon isolated from a full-scale anaerobic digester.</title>
        <authorList>
            <person name="Kern T."/>
            <person name="Fischer M.A."/>
            <person name="Deppenmeier U."/>
            <person name="Schmitz R.A."/>
            <person name="Rother M."/>
        </authorList>
    </citation>
    <scope>NUCLEOTIDE SEQUENCE [LARGE SCALE GENOMIC DNA]</scope>
    <source>
        <strain evidence="2 4">E03.2</strain>
    </source>
</reference>
<dbReference type="PANTHER" id="PTHR14136:SF17">
    <property type="entry name" value="BTB_POZ DOMAIN-CONTAINING PROTEIN KCTD9"/>
    <property type="match status" value="1"/>
</dbReference>
<evidence type="ECO:0000313" key="4">
    <source>
        <dbReference type="Proteomes" id="UP000053087"/>
    </source>
</evidence>
<dbReference type="GeneID" id="53686633"/>
<evidence type="ECO:0000313" key="2">
    <source>
        <dbReference type="EMBL" id="AYK13947.1"/>
    </source>
</evidence>
<dbReference type="Pfam" id="PF05729">
    <property type="entry name" value="NACHT"/>
    <property type="match status" value="1"/>
</dbReference>
<dbReference type="Proteomes" id="UP000053087">
    <property type="component" value="Chromosome"/>
</dbReference>
<dbReference type="Pfam" id="PF00805">
    <property type="entry name" value="Pentapeptide"/>
    <property type="match status" value="4"/>
</dbReference>
<dbReference type="InterPro" id="IPR051082">
    <property type="entry name" value="Pentapeptide-BTB/POZ_domain"/>
</dbReference>
<dbReference type="InterPro" id="IPR007111">
    <property type="entry name" value="NACHT_NTPase"/>
</dbReference>
<keyword evidence="4" id="KW-1185">Reference proteome</keyword>
<organism evidence="2 4">
    <name type="scientific">Methanosarcina flavescens</name>
    <dbReference type="NCBI Taxonomy" id="1715806"/>
    <lineage>
        <taxon>Archaea</taxon>
        <taxon>Methanobacteriati</taxon>
        <taxon>Methanobacteriota</taxon>
        <taxon>Stenosarchaea group</taxon>
        <taxon>Methanomicrobia</taxon>
        <taxon>Methanosarcinales</taxon>
        <taxon>Methanosarcinaceae</taxon>
        <taxon>Methanosarcina</taxon>
    </lineage>
</organism>
<dbReference type="Pfam" id="PF13599">
    <property type="entry name" value="Pentapeptide_4"/>
    <property type="match status" value="1"/>
</dbReference>
<dbReference type="AlphaFoldDB" id="A0A660HNU3"/>
<evidence type="ECO:0000259" key="1">
    <source>
        <dbReference type="Pfam" id="PF05729"/>
    </source>
</evidence>
<dbReference type="OrthoDB" id="387585at2157"/>
<dbReference type="RefSeq" id="WP_054298800.1">
    <property type="nucleotide sequence ID" value="NZ_CP032683.1"/>
</dbReference>
<dbReference type="Proteomes" id="UP000585579">
    <property type="component" value="Unassembled WGS sequence"/>
</dbReference>
<dbReference type="Gene3D" id="2.160.20.80">
    <property type="entry name" value="E3 ubiquitin-protein ligase SopA"/>
    <property type="match status" value="2"/>
</dbReference>
<gene>
    <name evidence="2" type="ORF">AOB57_000845</name>
    <name evidence="3" type="ORF">GX302_07680</name>
</gene>